<evidence type="ECO:0000313" key="3">
    <source>
        <dbReference type="WBParaSite" id="MBELARI_LOCUS3672"/>
    </source>
</evidence>
<evidence type="ECO:0000256" key="1">
    <source>
        <dbReference type="SAM" id="SignalP"/>
    </source>
</evidence>
<evidence type="ECO:0000313" key="2">
    <source>
        <dbReference type="Proteomes" id="UP000887575"/>
    </source>
</evidence>
<sequence length="76" mass="8607">MIASAILLVSLLVMVSTQEDQEHPNIDPKPREDKKADGLIRSKRSFCCDICMCGTCEYSEGYMDSWCCSDHYVHVC</sequence>
<name>A0AAF3FCP4_9BILA</name>
<dbReference type="AlphaFoldDB" id="A0AAF3FCP4"/>
<dbReference type="Proteomes" id="UP000887575">
    <property type="component" value="Unassembled WGS sequence"/>
</dbReference>
<feature type="chain" id="PRO_5041983565" evidence="1">
    <location>
        <begin position="18"/>
        <end position="76"/>
    </location>
</feature>
<feature type="signal peptide" evidence="1">
    <location>
        <begin position="1"/>
        <end position="17"/>
    </location>
</feature>
<dbReference type="WBParaSite" id="MBELARI_LOCUS3672">
    <property type="protein sequence ID" value="MBELARI_LOCUS3672"/>
    <property type="gene ID" value="MBELARI_LOCUS3672"/>
</dbReference>
<protein>
    <submittedName>
        <fullName evidence="3">Uncharacterized protein</fullName>
    </submittedName>
</protein>
<reference evidence="3" key="1">
    <citation type="submission" date="2024-02" db="UniProtKB">
        <authorList>
            <consortium name="WormBaseParasite"/>
        </authorList>
    </citation>
    <scope>IDENTIFICATION</scope>
</reference>
<keyword evidence="1" id="KW-0732">Signal</keyword>
<keyword evidence="2" id="KW-1185">Reference proteome</keyword>
<accession>A0AAF3FCP4</accession>
<proteinExistence type="predicted"/>
<organism evidence="2 3">
    <name type="scientific">Mesorhabditis belari</name>
    <dbReference type="NCBI Taxonomy" id="2138241"/>
    <lineage>
        <taxon>Eukaryota</taxon>
        <taxon>Metazoa</taxon>
        <taxon>Ecdysozoa</taxon>
        <taxon>Nematoda</taxon>
        <taxon>Chromadorea</taxon>
        <taxon>Rhabditida</taxon>
        <taxon>Rhabditina</taxon>
        <taxon>Rhabditomorpha</taxon>
        <taxon>Rhabditoidea</taxon>
        <taxon>Rhabditidae</taxon>
        <taxon>Mesorhabditinae</taxon>
        <taxon>Mesorhabditis</taxon>
    </lineage>
</organism>